<evidence type="ECO:0000256" key="1">
    <source>
        <dbReference type="SAM" id="MobiDB-lite"/>
    </source>
</evidence>
<accession>A0A2U1PLF1</accession>
<dbReference type="EMBL" id="PKPP01001002">
    <property type="protein sequence ID" value="PWA86581.1"/>
    <property type="molecule type" value="Genomic_DNA"/>
</dbReference>
<reference evidence="2 3" key="1">
    <citation type="journal article" date="2018" name="Mol. Plant">
        <title>The genome of Artemisia annua provides insight into the evolution of Asteraceae family and artemisinin biosynthesis.</title>
        <authorList>
            <person name="Shen Q."/>
            <person name="Zhang L."/>
            <person name="Liao Z."/>
            <person name="Wang S."/>
            <person name="Yan T."/>
            <person name="Shi P."/>
            <person name="Liu M."/>
            <person name="Fu X."/>
            <person name="Pan Q."/>
            <person name="Wang Y."/>
            <person name="Lv Z."/>
            <person name="Lu X."/>
            <person name="Zhang F."/>
            <person name="Jiang W."/>
            <person name="Ma Y."/>
            <person name="Chen M."/>
            <person name="Hao X."/>
            <person name="Li L."/>
            <person name="Tang Y."/>
            <person name="Lv G."/>
            <person name="Zhou Y."/>
            <person name="Sun X."/>
            <person name="Brodelius P.E."/>
            <person name="Rose J.K.C."/>
            <person name="Tang K."/>
        </authorList>
    </citation>
    <scope>NUCLEOTIDE SEQUENCE [LARGE SCALE GENOMIC DNA]</scope>
    <source>
        <strain evidence="3">cv. Huhao1</strain>
        <tissue evidence="2">Leaf</tissue>
    </source>
</reference>
<dbReference type="Proteomes" id="UP000245207">
    <property type="component" value="Unassembled WGS sequence"/>
</dbReference>
<sequence length="198" mass="21911">MVLWVDGEARYFRQNILNLSLNLGLDVSADEEKERGRIRSFYEQLMIKLIVIKGSLRIKLIVRPERVSPWEIETFVAPIPTALAPPVAVLMTKRPRPPIEILNHEPTGSPVSAVWNSSHDSAEGPRGDNGCLLRTQMEAGWLSSSPVKASRNETEYSSALTSGSPVNSMDDSSNSYHDCDNENALLIKSKTMQSLCSA</sequence>
<dbReference type="STRING" id="35608.A0A2U1PLF1"/>
<feature type="region of interest" description="Disordered" evidence="1">
    <location>
        <begin position="143"/>
        <end position="175"/>
    </location>
</feature>
<evidence type="ECO:0000313" key="2">
    <source>
        <dbReference type="EMBL" id="PWA86581.1"/>
    </source>
</evidence>
<feature type="compositionally biased region" description="Polar residues" evidence="1">
    <location>
        <begin position="155"/>
        <end position="175"/>
    </location>
</feature>
<evidence type="ECO:0000313" key="3">
    <source>
        <dbReference type="Proteomes" id="UP000245207"/>
    </source>
</evidence>
<protein>
    <submittedName>
        <fullName evidence="2">Aux/IAA-ARF-dimerization</fullName>
    </submittedName>
</protein>
<comment type="caution">
    <text evidence="2">The sequence shown here is derived from an EMBL/GenBank/DDBJ whole genome shotgun (WGS) entry which is preliminary data.</text>
</comment>
<proteinExistence type="predicted"/>
<organism evidence="2 3">
    <name type="scientific">Artemisia annua</name>
    <name type="common">Sweet wormwood</name>
    <dbReference type="NCBI Taxonomy" id="35608"/>
    <lineage>
        <taxon>Eukaryota</taxon>
        <taxon>Viridiplantae</taxon>
        <taxon>Streptophyta</taxon>
        <taxon>Embryophyta</taxon>
        <taxon>Tracheophyta</taxon>
        <taxon>Spermatophyta</taxon>
        <taxon>Magnoliopsida</taxon>
        <taxon>eudicotyledons</taxon>
        <taxon>Gunneridae</taxon>
        <taxon>Pentapetalae</taxon>
        <taxon>asterids</taxon>
        <taxon>campanulids</taxon>
        <taxon>Asterales</taxon>
        <taxon>Asteraceae</taxon>
        <taxon>Asteroideae</taxon>
        <taxon>Anthemideae</taxon>
        <taxon>Artemisiinae</taxon>
        <taxon>Artemisia</taxon>
    </lineage>
</organism>
<name>A0A2U1PLF1_ARTAN</name>
<dbReference type="AlphaFoldDB" id="A0A2U1PLF1"/>
<keyword evidence="3" id="KW-1185">Reference proteome</keyword>
<gene>
    <name evidence="2" type="ORF">CTI12_AA139800</name>
</gene>
<dbReference type="OrthoDB" id="626167at2759"/>